<reference evidence="2" key="1">
    <citation type="submission" date="2020-11" db="EMBL/GenBank/DDBJ databases">
        <title>Nocardioides sp. nov., isolated from Soil of Cynanchum wilfordii Hemsley rhizosphere.</title>
        <authorList>
            <person name="Lee J.-S."/>
            <person name="Suh M.K."/>
            <person name="Kim J.-S."/>
        </authorList>
    </citation>
    <scope>NUCLEOTIDE SEQUENCE</scope>
    <source>
        <strain evidence="2">KCTC 19275</strain>
    </source>
</reference>
<gene>
    <name evidence="2" type="ORF">ISU07_18615</name>
</gene>
<comment type="caution">
    <text evidence="2">The sequence shown here is derived from an EMBL/GenBank/DDBJ whole genome shotgun (WGS) entry which is preliminary data.</text>
</comment>
<keyword evidence="3" id="KW-1185">Reference proteome</keyword>
<sequence length="181" mass="20061">MATQFPALTERHEKFIAKQQMFFVATAARDGRVNLSPKGLDAFRVLGPHRVVWLNGTGSGNETAAHVLDSPRMTVMFCSFAREPQILRLYGEARAVHPRDAEWDELAGLFPPIRGARNIFVLDVDLVQTSCGYGVPLYQPAGQRTLMDGWAEKKGDDGIAAYWQEKNLLSLDGRPTGLETS</sequence>
<evidence type="ECO:0000259" key="1">
    <source>
        <dbReference type="Pfam" id="PF01243"/>
    </source>
</evidence>
<dbReference type="InterPro" id="IPR012349">
    <property type="entry name" value="Split_barrel_FMN-bd"/>
</dbReference>
<dbReference type="SUPFAM" id="SSF50475">
    <property type="entry name" value="FMN-binding split barrel"/>
    <property type="match status" value="1"/>
</dbReference>
<dbReference type="Proteomes" id="UP000640489">
    <property type="component" value="Unassembled WGS sequence"/>
</dbReference>
<name>A0A930YFS9_9ACTN</name>
<organism evidence="2 3">
    <name type="scientific">Nocardioides islandensis</name>
    <dbReference type="NCBI Taxonomy" id="433663"/>
    <lineage>
        <taxon>Bacteria</taxon>
        <taxon>Bacillati</taxon>
        <taxon>Actinomycetota</taxon>
        <taxon>Actinomycetes</taxon>
        <taxon>Propionibacteriales</taxon>
        <taxon>Nocardioidaceae</taxon>
        <taxon>Nocardioides</taxon>
    </lineage>
</organism>
<feature type="domain" description="Pyridoxamine 5'-phosphate oxidase N-terminal" evidence="1">
    <location>
        <begin position="8"/>
        <end position="131"/>
    </location>
</feature>
<dbReference type="PANTHER" id="PTHR39336:SF1">
    <property type="entry name" value="PYRIDOXAMINE PHOSPHATE OXIDASE FAMILY PROTEIN (AFU_ORTHOLOGUE AFUA_6G11440)"/>
    <property type="match status" value="1"/>
</dbReference>
<protein>
    <submittedName>
        <fullName evidence="2">Pyridoxamine 5'-phosphate oxidase family protein</fullName>
    </submittedName>
</protein>
<dbReference type="InterPro" id="IPR011576">
    <property type="entry name" value="Pyridox_Oxase_N"/>
</dbReference>
<proteinExistence type="predicted"/>
<accession>A0A930YFS9</accession>
<dbReference type="EMBL" id="JADKPN010000013">
    <property type="protein sequence ID" value="MBF4765148.1"/>
    <property type="molecule type" value="Genomic_DNA"/>
</dbReference>
<dbReference type="PANTHER" id="PTHR39336">
    <property type="entry name" value="PYRIDOXAMINE PHOSPHATE OXIDASE FAMILY PROTEIN (AFU_ORTHOLOGUE AFUA_6G11440)"/>
    <property type="match status" value="1"/>
</dbReference>
<evidence type="ECO:0000313" key="3">
    <source>
        <dbReference type="Proteomes" id="UP000640489"/>
    </source>
</evidence>
<evidence type="ECO:0000313" key="2">
    <source>
        <dbReference type="EMBL" id="MBF4765148.1"/>
    </source>
</evidence>
<dbReference type="AlphaFoldDB" id="A0A930YFS9"/>
<dbReference type="Pfam" id="PF01243">
    <property type="entry name" value="PNPOx_N"/>
    <property type="match status" value="1"/>
</dbReference>
<dbReference type="Gene3D" id="2.30.110.10">
    <property type="entry name" value="Electron Transport, Fmn-binding Protein, Chain A"/>
    <property type="match status" value="1"/>
</dbReference>
<dbReference type="RefSeq" id="WP_194708335.1">
    <property type="nucleotide sequence ID" value="NZ_JADKPN010000013.1"/>
</dbReference>